<keyword evidence="1" id="KW-1133">Transmembrane helix</keyword>
<name>A0A154IBF6_RHILE</name>
<proteinExistence type="predicted"/>
<dbReference type="RefSeq" id="WP_062944153.1">
    <property type="nucleotide sequence ID" value="NZ_CP171844.1"/>
</dbReference>
<dbReference type="EMBL" id="LVYU01000128">
    <property type="protein sequence ID" value="KZA97933.1"/>
    <property type="molecule type" value="Genomic_DNA"/>
</dbReference>
<dbReference type="InterPro" id="IPR018687">
    <property type="entry name" value="DUF2177_membr"/>
</dbReference>
<sequence length="133" mass="14041">MKTSLLAYAGTFLTLLICDGIWLGVIARNFYRDQLGALMLPSPNLAVGALFYLFFAAAVVVLAVLPALSTGSITTAFLHGAILGLAAYGTYDITNLATLRNWPLAMSLVDMAWGTALTALTAAGGYLTVRFFG</sequence>
<reference evidence="2" key="1">
    <citation type="submission" date="2016-03" db="EMBL/GenBank/DDBJ databases">
        <title>Microsymbionts genomes from the relict species Vavilovia formosa.</title>
        <authorList>
            <person name="Chirak E."/>
            <person name="Kimeklis A."/>
            <person name="Kopat V."/>
            <person name="Andronov E."/>
        </authorList>
    </citation>
    <scope>NUCLEOTIDE SEQUENCE [LARGE SCALE GENOMIC DNA]</scope>
    <source>
        <strain evidence="2">Vaf12</strain>
    </source>
</reference>
<evidence type="ECO:0008006" key="3">
    <source>
        <dbReference type="Google" id="ProtNLM"/>
    </source>
</evidence>
<evidence type="ECO:0000313" key="2">
    <source>
        <dbReference type="EMBL" id="KZA97933.1"/>
    </source>
</evidence>
<feature type="transmembrane region" description="Helical" evidence="1">
    <location>
        <begin position="45"/>
        <end position="65"/>
    </location>
</feature>
<comment type="caution">
    <text evidence="2">The sequence shown here is derived from an EMBL/GenBank/DDBJ whole genome shotgun (WGS) entry which is preliminary data.</text>
</comment>
<feature type="transmembrane region" description="Helical" evidence="1">
    <location>
        <begin position="111"/>
        <end position="132"/>
    </location>
</feature>
<dbReference type="Pfam" id="PF09945">
    <property type="entry name" value="DUF2177"/>
    <property type="match status" value="1"/>
</dbReference>
<gene>
    <name evidence="2" type="ORF">A4A59_29255</name>
</gene>
<keyword evidence="1" id="KW-0472">Membrane</keyword>
<feature type="transmembrane region" description="Helical" evidence="1">
    <location>
        <begin position="5"/>
        <end position="25"/>
    </location>
</feature>
<evidence type="ECO:0000256" key="1">
    <source>
        <dbReference type="SAM" id="Phobius"/>
    </source>
</evidence>
<keyword evidence="1" id="KW-0812">Transmembrane</keyword>
<feature type="transmembrane region" description="Helical" evidence="1">
    <location>
        <begin position="72"/>
        <end position="91"/>
    </location>
</feature>
<accession>A0A154IBF6</accession>
<dbReference type="AlphaFoldDB" id="A0A154IBF6"/>
<organism evidence="2">
    <name type="scientific">Rhizobium leguminosarum</name>
    <dbReference type="NCBI Taxonomy" id="384"/>
    <lineage>
        <taxon>Bacteria</taxon>
        <taxon>Pseudomonadati</taxon>
        <taxon>Pseudomonadota</taxon>
        <taxon>Alphaproteobacteria</taxon>
        <taxon>Hyphomicrobiales</taxon>
        <taxon>Rhizobiaceae</taxon>
        <taxon>Rhizobium/Agrobacterium group</taxon>
        <taxon>Rhizobium</taxon>
    </lineage>
</organism>
<protein>
    <recommendedName>
        <fullName evidence="3">DUF2177 family protein</fullName>
    </recommendedName>
</protein>